<dbReference type="Proteomes" id="UP001283361">
    <property type="component" value="Unassembled WGS sequence"/>
</dbReference>
<feature type="compositionally biased region" description="Polar residues" evidence="1">
    <location>
        <begin position="94"/>
        <end position="106"/>
    </location>
</feature>
<keyword evidence="3" id="KW-1185">Reference proteome</keyword>
<protein>
    <submittedName>
        <fullName evidence="2">Uncharacterized protein</fullName>
    </submittedName>
</protein>
<reference evidence="2" key="1">
    <citation type="journal article" date="2023" name="G3 (Bethesda)">
        <title>A reference genome for the long-term kleptoplast-retaining sea slug Elysia crispata morphotype clarki.</title>
        <authorList>
            <person name="Eastman K.E."/>
            <person name="Pendleton A.L."/>
            <person name="Shaikh M.A."/>
            <person name="Suttiyut T."/>
            <person name="Ogas R."/>
            <person name="Tomko P."/>
            <person name="Gavelis G."/>
            <person name="Widhalm J.R."/>
            <person name="Wisecaver J.H."/>
        </authorList>
    </citation>
    <scope>NUCLEOTIDE SEQUENCE</scope>
    <source>
        <strain evidence="2">ECLA1</strain>
    </source>
</reference>
<feature type="compositionally biased region" description="Polar residues" evidence="1">
    <location>
        <begin position="192"/>
        <end position="201"/>
    </location>
</feature>
<name>A0AAE0Z4Q3_9GAST</name>
<feature type="region of interest" description="Disordered" evidence="1">
    <location>
        <begin position="15"/>
        <end position="81"/>
    </location>
</feature>
<dbReference type="EMBL" id="JAWDGP010004637">
    <property type="protein sequence ID" value="KAK3762829.1"/>
    <property type="molecule type" value="Genomic_DNA"/>
</dbReference>
<feature type="compositionally biased region" description="Gly residues" evidence="1">
    <location>
        <begin position="215"/>
        <end position="247"/>
    </location>
</feature>
<dbReference type="AlphaFoldDB" id="A0AAE0Z4Q3"/>
<evidence type="ECO:0000313" key="2">
    <source>
        <dbReference type="EMBL" id="KAK3762829.1"/>
    </source>
</evidence>
<comment type="caution">
    <text evidence="2">The sequence shown here is derived from an EMBL/GenBank/DDBJ whole genome shotgun (WGS) entry which is preliminary data.</text>
</comment>
<feature type="region of interest" description="Disordered" evidence="1">
    <location>
        <begin position="177"/>
        <end position="247"/>
    </location>
</feature>
<feature type="compositionally biased region" description="Polar residues" evidence="1">
    <location>
        <begin position="155"/>
        <end position="164"/>
    </location>
</feature>
<accession>A0AAE0Z4Q3</accession>
<evidence type="ECO:0000313" key="3">
    <source>
        <dbReference type="Proteomes" id="UP001283361"/>
    </source>
</evidence>
<evidence type="ECO:0000256" key="1">
    <source>
        <dbReference type="SAM" id="MobiDB-lite"/>
    </source>
</evidence>
<feature type="region of interest" description="Disordered" evidence="1">
    <location>
        <begin position="94"/>
        <end position="164"/>
    </location>
</feature>
<gene>
    <name evidence="2" type="ORF">RRG08_040524</name>
</gene>
<proteinExistence type="predicted"/>
<feature type="compositionally biased region" description="Low complexity" evidence="1">
    <location>
        <begin position="24"/>
        <end position="60"/>
    </location>
</feature>
<organism evidence="2 3">
    <name type="scientific">Elysia crispata</name>
    <name type="common">lettuce slug</name>
    <dbReference type="NCBI Taxonomy" id="231223"/>
    <lineage>
        <taxon>Eukaryota</taxon>
        <taxon>Metazoa</taxon>
        <taxon>Spiralia</taxon>
        <taxon>Lophotrochozoa</taxon>
        <taxon>Mollusca</taxon>
        <taxon>Gastropoda</taxon>
        <taxon>Heterobranchia</taxon>
        <taxon>Euthyneura</taxon>
        <taxon>Panpulmonata</taxon>
        <taxon>Sacoglossa</taxon>
        <taxon>Placobranchoidea</taxon>
        <taxon>Plakobranchidae</taxon>
        <taxon>Elysia</taxon>
    </lineage>
</organism>
<sequence>MMVMVLYSRRNCAKSVKGKISQAGDNSSGSLSSNNSHSVSDGGDTSRSGGPRGSSLSDPSAETFPAEGSNRDAASDSGEPALCSAVTRLAELNHTSTKPPQGQPSTKVGPAKCPPQDVQAFRHAAEPTSSGGSVHGGPRPKVKTASPWGAPVKTSFRSSLDTQTPDAVPLTIFGRKVKSSAATSETDRCSSTDDGITSHGCSNMEAGNSRSSGVGASGGSGGSGGSDGGDGGNHAGTSSGGAGAEDGVVAGGSGGACGGGGGGRRPNTVDELLAMQSLRRTMYGSESLIAVTQSKVVVLSWYQPLSYARLSWYEPLSYARLSWYEPLSYARLSWYEPLSYTRLSWCEPFSYTRLSWCEPLSYTRLSRCEPLSYARLSWYEPLSYTRLSRYEPLSYTRLSWYEPLSYTRLSWYEPLSYTFLSWYEPTLVCLFEMVVPI</sequence>